<organism evidence="1 2">
    <name type="scientific">Planctomicrobium piriforme</name>
    <dbReference type="NCBI Taxonomy" id="1576369"/>
    <lineage>
        <taxon>Bacteria</taxon>
        <taxon>Pseudomonadati</taxon>
        <taxon>Planctomycetota</taxon>
        <taxon>Planctomycetia</taxon>
        <taxon>Planctomycetales</taxon>
        <taxon>Planctomycetaceae</taxon>
        <taxon>Planctomicrobium</taxon>
    </lineage>
</organism>
<gene>
    <name evidence="1" type="ORF">SAMN05421753_111179</name>
</gene>
<reference evidence="2" key="1">
    <citation type="submission" date="2016-10" db="EMBL/GenBank/DDBJ databases">
        <authorList>
            <person name="Varghese N."/>
            <person name="Submissions S."/>
        </authorList>
    </citation>
    <scope>NUCLEOTIDE SEQUENCE [LARGE SCALE GENOMIC DNA]</scope>
    <source>
        <strain evidence="2">DSM 26348</strain>
    </source>
</reference>
<keyword evidence="2" id="KW-1185">Reference proteome</keyword>
<protein>
    <submittedName>
        <fullName evidence="1">Uncharacterized protein</fullName>
    </submittedName>
</protein>
<name>A0A1I3KCI7_9PLAN</name>
<sequence length="68" mass="7897">MRKSSIENLRLTIEETEFVRKLRGDVSIPAFVRHVSWKDEDTFLLYGTTPEGTKGKYNATMHRVPSQK</sequence>
<accession>A0A1I3KCI7</accession>
<proteinExistence type="predicted"/>
<dbReference type="AlphaFoldDB" id="A0A1I3KCI7"/>
<evidence type="ECO:0000313" key="2">
    <source>
        <dbReference type="Proteomes" id="UP000199518"/>
    </source>
</evidence>
<dbReference type="Proteomes" id="UP000199518">
    <property type="component" value="Unassembled WGS sequence"/>
</dbReference>
<dbReference type="EMBL" id="FOQD01000011">
    <property type="protein sequence ID" value="SFI69915.1"/>
    <property type="molecule type" value="Genomic_DNA"/>
</dbReference>
<evidence type="ECO:0000313" key="1">
    <source>
        <dbReference type="EMBL" id="SFI69915.1"/>
    </source>
</evidence>